<evidence type="ECO:0000313" key="2">
    <source>
        <dbReference type="EMBL" id="SFE82846.1"/>
    </source>
</evidence>
<accession>A0A1I2DQL9</accession>
<gene>
    <name evidence="2" type="ORF">SAMN05216378_4226</name>
</gene>
<organism evidence="2 3">
    <name type="scientific">Paenibacillus catalpae</name>
    <dbReference type="NCBI Taxonomy" id="1045775"/>
    <lineage>
        <taxon>Bacteria</taxon>
        <taxon>Bacillati</taxon>
        <taxon>Bacillota</taxon>
        <taxon>Bacilli</taxon>
        <taxon>Bacillales</taxon>
        <taxon>Paenibacillaceae</taxon>
        <taxon>Paenibacillus</taxon>
    </lineage>
</organism>
<evidence type="ECO:0000313" key="3">
    <source>
        <dbReference type="Proteomes" id="UP000198855"/>
    </source>
</evidence>
<feature type="compositionally biased region" description="Basic and acidic residues" evidence="1">
    <location>
        <begin position="1"/>
        <end position="12"/>
    </location>
</feature>
<dbReference type="Proteomes" id="UP000198855">
    <property type="component" value="Unassembled WGS sequence"/>
</dbReference>
<dbReference type="AlphaFoldDB" id="A0A1I2DQL9"/>
<name>A0A1I2DQL9_9BACL</name>
<evidence type="ECO:0000256" key="1">
    <source>
        <dbReference type="SAM" id="MobiDB-lite"/>
    </source>
</evidence>
<feature type="region of interest" description="Disordered" evidence="1">
    <location>
        <begin position="1"/>
        <end position="47"/>
    </location>
</feature>
<dbReference type="STRING" id="1045775.SAMN05216378_4226"/>
<proteinExistence type="predicted"/>
<dbReference type="EMBL" id="FOMT01000004">
    <property type="protein sequence ID" value="SFE82846.1"/>
    <property type="molecule type" value="Genomic_DNA"/>
</dbReference>
<protein>
    <submittedName>
        <fullName evidence="2">Uncharacterized protein</fullName>
    </submittedName>
</protein>
<dbReference type="RefSeq" id="WP_175532935.1">
    <property type="nucleotide sequence ID" value="NZ_FOMT01000004.1"/>
</dbReference>
<reference evidence="3" key="1">
    <citation type="submission" date="2016-10" db="EMBL/GenBank/DDBJ databases">
        <authorList>
            <person name="Varghese N."/>
            <person name="Submissions S."/>
        </authorList>
    </citation>
    <scope>NUCLEOTIDE SEQUENCE [LARGE SCALE GENOMIC DNA]</scope>
    <source>
        <strain evidence="3">CGMCC 1.10784</strain>
    </source>
</reference>
<sequence length="47" mass="4992">MSGEWPSHKQVEASKAQSLADRTGKGKQKANEMQSEADAAAVPKHGL</sequence>
<keyword evidence="3" id="KW-1185">Reference proteome</keyword>